<reference evidence="3 4" key="2">
    <citation type="submission" date="2016-05" db="EMBL/GenBank/DDBJ databases">
        <authorList>
            <person name="Naeem Raeece"/>
        </authorList>
    </citation>
    <scope>NUCLEOTIDE SEQUENCE [LARGE SCALE GENOMIC DNA]</scope>
</reference>
<dbReference type="EMBL" id="FLRD01000106">
    <property type="protein sequence ID" value="SBT37431.1"/>
    <property type="molecule type" value="Genomic_DNA"/>
</dbReference>
<accession>A0A1A8Z0K7</accession>
<proteinExistence type="predicted"/>
<dbReference type="AlphaFoldDB" id="A0A1A8Z0K7"/>
<evidence type="ECO:0000313" key="2">
    <source>
        <dbReference type="EMBL" id="SBT38143.1"/>
    </source>
</evidence>
<gene>
    <name evidence="1" type="ORF">POVWA1_035800</name>
    <name evidence="2" type="ORF">POVWA2_035090</name>
</gene>
<dbReference type="Proteomes" id="UP000078555">
    <property type="component" value="Unassembled WGS sequence"/>
</dbReference>
<keyword evidence="4" id="KW-1185">Reference proteome</keyword>
<evidence type="ECO:0000313" key="4">
    <source>
        <dbReference type="Proteomes" id="UP000078555"/>
    </source>
</evidence>
<dbReference type="EMBL" id="FLRE01000135">
    <property type="protein sequence ID" value="SBT38143.1"/>
    <property type="molecule type" value="Genomic_DNA"/>
</dbReference>
<dbReference type="Proteomes" id="UP000078550">
    <property type="component" value="Unassembled WGS sequence"/>
</dbReference>
<sequence>MCVYATTWSCIPTWAHTSTISGHKKGRKIGWRNSVHFNEYQRYPFTGPNIQSFKNWEGFGIFSNRTTALASPTLLEHFTFILDSSEQAFFASIIFSVCATPNDTNFSTNNLLT</sequence>
<organism evidence="1 4">
    <name type="scientific">Plasmodium ovale wallikeri</name>
    <dbReference type="NCBI Taxonomy" id="864142"/>
    <lineage>
        <taxon>Eukaryota</taxon>
        <taxon>Sar</taxon>
        <taxon>Alveolata</taxon>
        <taxon>Apicomplexa</taxon>
        <taxon>Aconoidasida</taxon>
        <taxon>Haemosporida</taxon>
        <taxon>Plasmodiidae</taxon>
        <taxon>Plasmodium</taxon>
        <taxon>Plasmodium (Plasmodium)</taxon>
    </lineage>
</organism>
<reference evidence="1" key="1">
    <citation type="submission" date="2016-05" db="EMBL/GenBank/DDBJ databases">
        <authorList>
            <person name="Lavstsen T."/>
            <person name="Jespersen J.S."/>
        </authorList>
    </citation>
    <scope>NUCLEOTIDE SEQUENCE [LARGE SCALE GENOMIC DNA]</scope>
</reference>
<protein>
    <submittedName>
        <fullName evidence="1">Uncharacterized protein</fullName>
    </submittedName>
</protein>
<evidence type="ECO:0000313" key="1">
    <source>
        <dbReference type="EMBL" id="SBT37431.1"/>
    </source>
</evidence>
<evidence type="ECO:0000313" key="3">
    <source>
        <dbReference type="Proteomes" id="UP000078550"/>
    </source>
</evidence>
<name>A0A1A8Z0K7_PLAOA</name>